<proteinExistence type="predicted"/>
<reference evidence="3" key="1">
    <citation type="journal article" date="2019" name="Int. J. Syst. Evol. Microbiol.">
        <title>The Global Catalogue of Microorganisms (GCM) 10K type strain sequencing project: providing services to taxonomists for standard genome sequencing and annotation.</title>
        <authorList>
            <consortium name="The Broad Institute Genomics Platform"/>
            <consortium name="The Broad Institute Genome Sequencing Center for Infectious Disease"/>
            <person name="Wu L."/>
            <person name="Ma J."/>
        </authorList>
    </citation>
    <scope>NUCLEOTIDE SEQUENCE [LARGE SCALE GENOMIC DNA]</scope>
    <source>
        <strain evidence="3">JCM 13595</strain>
    </source>
</reference>
<keyword evidence="3" id="KW-1185">Reference proteome</keyword>
<dbReference type="RefSeq" id="WP_343957380.1">
    <property type="nucleotide sequence ID" value="NZ_BAAAMN010000028.1"/>
</dbReference>
<evidence type="ECO:0000256" key="1">
    <source>
        <dbReference type="SAM" id="Phobius"/>
    </source>
</evidence>
<comment type="caution">
    <text evidence="2">The sequence shown here is derived from an EMBL/GenBank/DDBJ whole genome shotgun (WGS) entry which is preliminary data.</text>
</comment>
<name>A0ABP5FXS5_9MICC</name>
<keyword evidence="1" id="KW-1133">Transmembrane helix</keyword>
<accession>A0ABP5FXS5</accession>
<sequence length="50" mass="5705">MTENKDSNTPSEEDRGRREVSDFLNSTAGQWILRIAIVLAAFFLIQAVFF</sequence>
<evidence type="ECO:0000313" key="2">
    <source>
        <dbReference type="EMBL" id="GAA2036331.1"/>
    </source>
</evidence>
<organism evidence="2 3">
    <name type="scientific">Yaniella flava</name>
    <dbReference type="NCBI Taxonomy" id="287930"/>
    <lineage>
        <taxon>Bacteria</taxon>
        <taxon>Bacillati</taxon>
        <taxon>Actinomycetota</taxon>
        <taxon>Actinomycetes</taxon>
        <taxon>Micrococcales</taxon>
        <taxon>Micrococcaceae</taxon>
        <taxon>Yaniella</taxon>
    </lineage>
</organism>
<keyword evidence="1" id="KW-0472">Membrane</keyword>
<dbReference type="Proteomes" id="UP001501461">
    <property type="component" value="Unassembled WGS sequence"/>
</dbReference>
<gene>
    <name evidence="2" type="ORF">GCM10009720_16110</name>
</gene>
<protein>
    <submittedName>
        <fullName evidence="2">Uncharacterized protein</fullName>
    </submittedName>
</protein>
<feature type="transmembrane region" description="Helical" evidence="1">
    <location>
        <begin position="31"/>
        <end position="49"/>
    </location>
</feature>
<evidence type="ECO:0000313" key="3">
    <source>
        <dbReference type="Proteomes" id="UP001501461"/>
    </source>
</evidence>
<dbReference type="EMBL" id="BAAAMN010000028">
    <property type="protein sequence ID" value="GAA2036331.1"/>
    <property type="molecule type" value="Genomic_DNA"/>
</dbReference>
<keyword evidence="1" id="KW-0812">Transmembrane</keyword>